<dbReference type="EMBL" id="JACIVA010000053">
    <property type="protein sequence ID" value="MBB1097974.1"/>
    <property type="molecule type" value="Genomic_DNA"/>
</dbReference>
<name>A0A7W3ULY3_9LACO</name>
<dbReference type="InterPro" id="IPR051330">
    <property type="entry name" value="Phosphatase_reg/MetRdx"/>
</dbReference>
<comment type="similarity">
    <text evidence="1">Belongs to the free Met sulfoxide reductase family.</text>
</comment>
<dbReference type="Pfam" id="PF13185">
    <property type="entry name" value="GAF_2"/>
    <property type="match status" value="1"/>
</dbReference>
<dbReference type="GO" id="GO:0033745">
    <property type="term" value="F:L-methionine-(R)-S-oxide reductase activity"/>
    <property type="evidence" value="ECO:0007669"/>
    <property type="project" value="TreeGrafter"/>
</dbReference>
<keyword evidence="4" id="KW-1185">Reference proteome</keyword>
<dbReference type="AlphaFoldDB" id="A0A7W3ULY3"/>
<reference evidence="3 4" key="1">
    <citation type="submission" date="2020-07" db="EMBL/GenBank/DDBJ databases">
        <title>Description of Limosilactobacillus balticus sp. nov., Limosilactobacillus agrestis sp. nov., Limosilactobacillus albertensis sp. nov., Limosilactobacillus rudii sp. nov., Limosilactobacillus fastidiosus sp. nov., five novel Limosilactobacillus species isolated from the vertebrate gastrointestinal tract, and proposal of 6 subspecies of Limosilactobacillus reuteri adapted to the gastrointestinal tract of specific vertebrate hosts.</title>
        <authorList>
            <person name="Li F."/>
            <person name="Cheng C."/>
            <person name="Zheng J."/>
            <person name="Quevedo R.M."/>
            <person name="Li J."/>
            <person name="Roos S."/>
            <person name="Gaenzle M.G."/>
            <person name="Walter J."/>
        </authorList>
    </citation>
    <scope>NUCLEOTIDE SEQUENCE [LARGE SCALE GENOMIC DNA]</scope>
    <source>
        <strain evidence="3 4">STM2_1</strain>
    </source>
</reference>
<sequence>MPEISLLIAQLKSLLTGEHNKFANLANVSALLMQNLSEINWVGFYLFDPEKDELVLGPFQGKVACMHIKLGKGVCGTSAKEQTTIAVDDVQQFKGYIACDSSAKSELVIPLIKDSQLFGVLDLDSPLKGRFDSKTINALEEFCQTLVKVID</sequence>
<gene>
    <name evidence="3" type="ORF">H5S09_08500</name>
</gene>
<evidence type="ECO:0000313" key="3">
    <source>
        <dbReference type="EMBL" id="MBB1097974.1"/>
    </source>
</evidence>
<evidence type="ECO:0000259" key="2">
    <source>
        <dbReference type="Pfam" id="PF13185"/>
    </source>
</evidence>
<accession>A0A7W3ULY3</accession>
<dbReference type="InterPro" id="IPR003018">
    <property type="entry name" value="GAF"/>
</dbReference>
<dbReference type="InterPro" id="IPR029016">
    <property type="entry name" value="GAF-like_dom_sf"/>
</dbReference>
<dbReference type="Proteomes" id="UP000517106">
    <property type="component" value="Unassembled WGS sequence"/>
</dbReference>
<evidence type="ECO:0000313" key="4">
    <source>
        <dbReference type="Proteomes" id="UP000517106"/>
    </source>
</evidence>
<feature type="domain" description="GAF" evidence="2">
    <location>
        <begin position="30"/>
        <end position="150"/>
    </location>
</feature>
<proteinExistence type="inferred from homology"/>
<dbReference type="RefSeq" id="WP_182596683.1">
    <property type="nucleotide sequence ID" value="NZ_JACIVA010000053.1"/>
</dbReference>
<dbReference type="SUPFAM" id="SSF55781">
    <property type="entry name" value="GAF domain-like"/>
    <property type="match status" value="1"/>
</dbReference>
<dbReference type="Gene3D" id="3.30.450.40">
    <property type="match status" value="1"/>
</dbReference>
<dbReference type="PANTHER" id="PTHR21021">
    <property type="entry name" value="GAF/PUTATIVE CYTOSKELETAL PROTEIN"/>
    <property type="match status" value="1"/>
</dbReference>
<dbReference type="PANTHER" id="PTHR21021:SF15">
    <property type="entry name" value="FREE METHIONINE-R-SULFOXIDE REDUCTASE"/>
    <property type="match status" value="1"/>
</dbReference>
<organism evidence="3 4">
    <name type="scientific">Limosilactobacillus rudii</name>
    <dbReference type="NCBI Taxonomy" id="2759755"/>
    <lineage>
        <taxon>Bacteria</taxon>
        <taxon>Bacillati</taxon>
        <taxon>Bacillota</taxon>
        <taxon>Bacilli</taxon>
        <taxon>Lactobacillales</taxon>
        <taxon>Lactobacillaceae</taxon>
        <taxon>Limosilactobacillus</taxon>
    </lineage>
</organism>
<comment type="caution">
    <text evidence="3">The sequence shown here is derived from an EMBL/GenBank/DDBJ whole genome shotgun (WGS) entry which is preliminary data.</text>
</comment>
<dbReference type="FunFam" id="3.30.450.40:FF:000008">
    <property type="entry name" value="GAF domain-containing proteins"/>
    <property type="match status" value="1"/>
</dbReference>
<evidence type="ECO:0000256" key="1">
    <source>
        <dbReference type="ARBA" id="ARBA00038454"/>
    </source>
</evidence>
<protein>
    <submittedName>
        <fullName evidence="3">GAF domain-containing protein</fullName>
    </submittedName>
</protein>
<dbReference type="GO" id="GO:0005829">
    <property type="term" value="C:cytosol"/>
    <property type="evidence" value="ECO:0007669"/>
    <property type="project" value="TreeGrafter"/>
</dbReference>